<dbReference type="RefSeq" id="WP_216843230.1">
    <property type="nucleotide sequence ID" value="NZ_BJCH01000010.1"/>
</dbReference>
<dbReference type="EMBL" id="BJCH01000010">
    <property type="protein sequence ID" value="GCL45598.1"/>
    <property type="molecule type" value="Genomic_DNA"/>
</dbReference>
<accession>A0A6H9FRQ1</accession>
<dbReference type="Proteomes" id="UP000438874">
    <property type="component" value="Unassembled WGS sequence"/>
</dbReference>
<sequence length="100" mass="12061">MIQEYKLFEIYSAKVDYFLLRYDNAIYLIMSIIRIFLNKKIENFKEAQTIDRYSFERSNLLRGHQKKGKWAAQGLFLWKTYRANVVHRSLLELFLSFASP</sequence>
<reference evidence="1 2" key="1">
    <citation type="submission" date="2019-02" db="EMBL/GenBank/DDBJ databases">
        <title>Draft genome sequence of Arthrospira platensis NIES-3787.</title>
        <authorList>
            <person name="Yamaguchi H."/>
            <person name="Suzuki S."/>
            <person name="Kawachi M."/>
        </authorList>
    </citation>
    <scope>NUCLEOTIDE SEQUENCE [LARGE SCALE GENOMIC DNA]</scope>
    <source>
        <strain evidence="1 2">NIES-3787</strain>
    </source>
</reference>
<gene>
    <name evidence="1" type="ORF">NIES3787_12810</name>
</gene>
<proteinExistence type="predicted"/>
<dbReference type="AlphaFoldDB" id="A0A6H9FRQ1"/>
<evidence type="ECO:0000313" key="2">
    <source>
        <dbReference type="Proteomes" id="UP000438874"/>
    </source>
</evidence>
<evidence type="ECO:0000313" key="1">
    <source>
        <dbReference type="EMBL" id="GCL45598.1"/>
    </source>
</evidence>
<protein>
    <submittedName>
        <fullName evidence="1">Uncharacterized protein</fullName>
    </submittedName>
</protein>
<name>A0A6H9FRQ1_MICAE</name>
<comment type="caution">
    <text evidence="1">The sequence shown here is derived from an EMBL/GenBank/DDBJ whole genome shotgun (WGS) entry which is preliminary data.</text>
</comment>
<organism evidence="1 2">
    <name type="scientific">Microcystis aeruginosa NIES-3787</name>
    <dbReference type="NCBI Taxonomy" id="2517782"/>
    <lineage>
        <taxon>Bacteria</taxon>
        <taxon>Bacillati</taxon>
        <taxon>Cyanobacteriota</taxon>
        <taxon>Cyanophyceae</taxon>
        <taxon>Oscillatoriophycideae</taxon>
        <taxon>Chroococcales</taxon>
        <taxon>Microcystaceae</taxon>
        <taxon>Microcystis</taxon>
    </lineage>
</organism>